<protein>
    <submittedName>
        <fullName evidence="7">Unannotated protein</fullName>
    </submittedName>
</protein>
<proteinExistence type="predicted"/>
<feature type="transmembrane region" description="Helical" evidence="6">
    <location>
        <begin position="73"/>
        <end position="93"/>
    </location>
</feature>
<dbReference type="InterPro" id="IPR019108">
    <property type="entry name" value="Caa3_assmbl_CtaG-rel"/>
</dbReference>
<feature type="transmembrane region" description="Helical" evidence="6">
    <location>
        <begin position="12"/>
        <end position="32"/>
    </location>
</feature>
<keyword evidence="3 6" id="KW-0812">Transmembrane</keyword>
<feature type="transmembrane region" description="Helical" evidence="6">
    <location>
        <begin position="140"/>
        <end position="162"/>
    </location>
</feature>
<comment type="subcellular location">
    <subcellularLocation>
        <location evidence="1">Cell membrane</location>
        <topology evidence="1">Multi-pass membrane protein</topology>
    </subcellularLocation>
</comment>
<evidence type="ECO:0000313" key="7">
    <source>
        <dbReference type="EMBL" id="CAB4819392.1"/>
    </source>
</evidence>
<keyword evidence="2" id="KW-1003">Cell membrane</keyword>
<gene>
    <name evidence="7" type="ORF">UFOPK3166_00266</name>
</gene>
<feature type="transmembrane region" description="Helical" evidence="6">
    <location>
        <begin position="48"/>
        <end position="67"/>
    </location>
</feature>
<reference evidence="7" key="1">
    <citation type="submission" date="2020-05" db="EMBL/GenBank/DDBJ databases">
        <authorList>
            <person name="Chiriac C."/>
            <person name="Salcher M."/>
            <person name="Ghai R."/>
            <person name="Kavagutti S V."/>
        </authorList>
    </citation>
    <scope>NUCLEOTIDE SEQUENCE</scope>
</reference>
<accession>A0A6J6ZCL4</accession>
<evidence type="ECO:0000256" key="5">
    <source>
        <dbReference type="ARBA" id="ARBA00023136"/>
    </source>
</evidence>
<sequence length="263" mass="30415">MEMHHHDVSIWGSWQLAPEILLPLALLCYLYIRNTKSNQYSVSRRQRIFFFSGVASILAVVVTPVGARAMDYFSLHMTQHITLMMISGPLLVLGTPNNFHPTSRIFLTLTNPWVSWFLYAALMIGVHLPVPHGFIMNNPWTHTFIEVPLYIVLPYLFYFNLLDRNLSNRRMSPAFSVISLFLMMVPETLTGFFIYTNPSSLYDDMYTLTDQRRGGSLMWSGAMIIDTIWMAFAVYHWIKSEEQKSLEVDAEIAAEQKLIKDFE</sequence>
<evidence type="ECO:0000256" key="4">
    <source>
        <dbReference type="ARBA" id="ARBA00022989"/>
    </source>
</evidence>
<dbReference type="EMBL" id="CAFABD010000024">
    <property type="protein sequence ID" value="CAB4819392.1"/>
    <property type="molecule type" value="Genomic_DNA"/>
</dbReference>
<feature type="transmembrane region" description="Helical" evidence="6">
    <location>
        <begin position="174"/>
        <end position="196"/>
    </location>
</feature>
<evidence type="ECO:0000256" key="6">
    <source>
        <dbReference type="SAM" id="Phobius"/>
    </source>
</evidence>
<name>A0A6J6ZCL4_9ZZZZ</name>
<keyword evidence="5 6" id="KW-0472">Membrane</keyword>
<evidence type="ECO:0000256" key="1">
    <source>
        <dbReference type="ARBA" id="ARBA00004651"/>
    </source>
</evidence>
<organism evidence="7">
    <name type="scientific">freshwater metagenome</name>
    <dbReference type="NCBI Taxonomy" id="449393"/>
    <lineage>
        <taxon>unclassified sequences</taxon>
        <taxon>metagenomes</taxon>
        <taxon>ecological metagenomes</taxon>
    </lineage>
</organism>
<keyword evidence="4 6" id="KW-1133">Transmembrane helix</keyword>
<feature type="transmembrane region" description="Helical" evidence="6">
    <location>
        <begin position="105"/>
        <end position="128"/>
    </location>
</feature>
<dbReference type="GO" id="GO:0005886">
    <property type="term" value="C:plasma membrane"/>
    <property type="evidence" value="ECO:0007669"/>
    <property type="project" value="UniProtKB-SubCell"/>
</dbReference>
<feature type="transmembrane region" description="Helical" evidence="6">
    <location>
        <begin position="216"/>
        <end position="238"/>
    </location>
</feature>
<dbReference type="Pfam" id="PF09678">
    <property type="entry name" value="Caa3_CtaG"/>
    <property type="match status" value="1"/>
</dbReference>
<evidence type="ECO:0000256" key="3">
    <source>
        <dbReference type="ARBA" id="ARBA00022692"/>
    </source>
</evidence>
<dbReference type="AlphaFoldDB" id="A0A6J6ZCL4"/>
<evidence type="ECO:0000256" key="2">
    <source>
        <dbReference type="ARBA" id="ARBA00022475"/>
    </source>
</evidence>